<gene>
    <name evidence="1" type="ORF">LCGC14_2708710</name>
</gene>
<dbReference type="AlphaFoldDB" id="A0A0F8ZDQ8"/>
<accession>A0A0F8ZDQ8</accession>
<dbReference type="EMBL" id="LAZR01048469">
    <property type="protein sequence ID" value="KKK91863.1"/>
    <property type="molecule type" value="Genomic_DNA"/>
</dbReference>
<feature type="non-terminal residue" evidence="1">
    <location>
        <position position="20"/>
    </location>
</feature>
<organism evidence="1">
    <name type="scientific">marine sediment metagenome</name>
    <dbReference type="NCBI Taxonomy" id="412755"/>
    <lineage>
        <taxon>unclassified sequences</taxon>
        <taxon>metagenomes</taxon>
        <taxon>ecological metagenomes</taxon>
    </lineage>
</organism>
<evidence type="ECO:0000313" key="1">
    <source>
        <dbReference type="EMBL" id="KKK91863.1"/>
    </source>
</evidence>
<proteinExistence type="predicted"/>
<comment type="caution">
    <text evidence="1">The sequence shown here is derived from an EMBL/GenBank/DDBJ whole genome shotgun (WGS) entry which is preliminary data.</text>
</comment>
<sequence>MFSLLSWLWNRAGRVYEIIG</sequence>
<protein>
    <submittedName>
        <fullName evidence="1">Uncharacterized protein</fullName>
    </submittedName>
</protein>
<name>A0A0F8ZDQ8_9ZZZZ</name>
<reference evidence="1" key="1">
    <citation type="journal article" date="2015" name="Nature">
        <title>Complex archaea that bridge the gap between prokaryotes and eukaryotes.</title>
        <authorList>
            <person name="Spang A."/>
            <person name="Saw J.H."/>
            <person name="Jorgensen S.L."/>
            <person name="Zaremba-Niedzwiedzka K."/>
            <person name="Martijn J."/>
            <person name="Lind A.E."/>
            <person name="van Eijk R."/>
            <person name="Schleper C."/>
            <person name="Guy L."/>
            <person name="Ettema T.J."/>
        </authorList>
    </citation>
    <scope>NUCLEOTIDE SEQUENCE</scope>
</reference>